<evidence type="ECO:0000313" key="2">
    <source>
        <dbReference type="EMBL" id="KAJ1164609.1"/>
    </source>
</evidence>
<dbReference type="EMBL" id="JANPWB010000008">
    <property type="protein sequence ID" value="KAJ1164609.1"/>
    <property type="molecule type" value="Genomic_DNA"/>
</dbReference>
<dbReference type="AlphaFoldDB" id="A0AAV7SKL1"/>
<reference evidence="2" key="1">
    <citation type="journal article" date="2022" name="bioRxiv">
        <title>Sequencing and chromosome-scale assembly of the giantPleurodeles waltlgenome.</title>
        <authorList>
            <person name="Brown T."/>
            <person name="Elewa A."/>
            <person name="Iarovenko S."/>
            <person name="Subramanian E."/>
            <person name="Araus A.J."/>
            <person name="Petzold A."/>
            <person name="Susuki M."/>
            <person name="Suzuki K.-i.T."/>
            <person name="Hayashi T."/>
            <person name="Toyoda A."/>
            <person name="Oliveira C."/>
            <person name="Osipova E."/>
            <person name="Leigh N.D."/>
            <person name="Simon A."/>
            <person name="Yun M.H."/>
        </authorList>
    </citation>
    <scope>NUCLEOTIDE SEQUENCE</scope>
    <source>
        <strain evidence="2">20211129_DDA</strain>
        <tissue evidence="2">Liver</tissue>
    </source>
</reference>
<feature type="region of interest" description="Disordered" evidence="1">
    <location>
        <begin position="42"/>
        <end position="61"/>
    </location>
</feature>
<dbReference type="Proteomes" id="UP001066276">
    <property type="component" value="Chromosome 4_2"/>
</dbReference>
<protein>
    <submittedName>
        <fullName evidence="2">Uncharacterized protein</fullName>
    </submittedName>
</protein>
<comment type="caution">
    <text evidence="2">The sequence shown here is derived from an EMBL/GenBank/DDBJ whole genome shotgun (WGS) entry which is preliminary data.</text>
</comment>
<organism evidence="2 3">
    <name type="scientific">Pleurodeles waltl</name>
    <name type="common">Iberian ribbed newt</name>
    <dbReference type="NCBI Taxonomy" id="8319"/>
    <lineage>
        <taxon>Eukaryota</taxon>
        <taxon>Metazoa</taxon>
        <taxon>Chordata</taxon>
        <taxon>Craniata</taxon>
        <taxon>Vertebrata</taxon>
        <taxon>Euteleostomi</taxon>
        <taxon>Amphibia</taxon>
        <taxon>Batrachia</taxon>
        <taxon>Caudata</taxon>
        <taxon>Salamandroidea</taxon>
        <taxon>Salamandridae</taxon>
        <taxon>Pleurodelinae</taxon>
        <taxon>Pleurodeles</taxon>
    </lineage>
</organism>
<sequence>MDGVTGCKDQHQTGRNPGALLRVPEERSNLYVMPALRCGGRGLNNQKDAERQRQDVTGETRRLEKEAKRLEKEARVLWEAQKATLWGEIISYCKGQRYRFCQRVEDIETRVLTLEEQYLDSLQQELLQYSLHAQLVRK</sequence>
<name>A0AAV7SKL1_PLEWA</name>
<keyword evidence="3" id="KW-1185">Reference proteome</keyword>
<evidence type="ECO:0000256" key="1">
    <source>
        <dbReference type="SAM" id="MobiDB-lite"/>
    </source>
</evidence>
<feature type="compositionally biased region" description="Basic and acidic residues" evidence="1">
    <location>
        <begin position="47"/>
        <end position="61"/>
    </location>
</feature>
<gene>
    <name evidence="2" type="ORF">NDU88_005044</name>
</gene>
<proteinExistence type="predicted"/>
<evidence type="ECO:0000313" key="3">
    <source>
        <dbReference type="Proteomes" id="UP001066276"/>
    </source>
</evidence>
<accession>A0AAV7SKL1</accession>